<comment type="similarity">
    <text evidence="1">Belongs to the NAD(P)-dependent epimerase/dehydratase family.</text>
</comment>
<accession>A0A1X7LRZ0</accession>
<dbReference type="EMBL" id="FXAZ01000007">
    <property type="protein sequence ID" value="SMG56641.1"/>
    <property type="molecule type" value="Genomic_DNA"/>
</dbReference>
<gene>
    <name evidence="3" type="ORF">SAMN06295960_4189</name>
</gene>
<evidence type="ECO:0000313" key="3">
    <source>
        <dbReference type="EMBL" id="SMG56641.1"/>
    </source>
</evidence>
<feature type="domain" description="NAD-dependent epimerase/dehydratase" evidence="2">
    <location>
        <begin position="3"/>
        <end position="237"/>
    </location>
</feature>
<proteinExistence type="inferred from homology"/>
<reference evidence="3 4" key="1">
    <citation type="submission" date="2017-04" db="EMBL/GenBank/DDBJ databases">
        <authorList>
            <person name="Afonso C.L."/>
            <person name="Miller P.J."/>
            <person name="Scott M.A."/>
            <person name="Spackman E."/>
            <person name="Goraichik I."/>
            <person name="Dimitrov K.M."/>
            <person name="Suarez D.L."/>
            <person name="Swayne D.E."/>
        </authorList>
    </citation>
    <scope>NUCLEOTIDE SEQUENCE [LARGE SCALE GENOMIC DNA]</scope>
    <source>
        <strain evidence="3 4">11</strain>
    </source>
</reference>
<keyword evidence="4" id="KW-1185">Reference proteome</keyword>
<dbReference type="RefSeq" id="WP_085497644.1">
    <property type="nucleotide sequence ID" value="NZ_FXAZ01000007.1"/>
</dbReference>
<dbReference type="Gene3D" id="3.40.50.720">
    <property type="entry name" value="NAD(P)-binding Rossmann-like Domain"/>
    <property type="match status" value="1"/>
</dbReference>
<dbReference type="STRING" id="1852522.SAMN06295960_4189"/>
<organism evidence="3 4">
    <name type="scientific">Paenibacillus aquistagni</name>
    <dbReference type="NCBI Taxonomy" id="1852522"/>
    <lineage>
        <taxon>Bacteria</taxon>
        <taxon>Bacillati</taxon>
        <taxon>Bacillota</taxon>
        <taxon>Bacilli</taxon>
        <taxon>Bacillales</taxon>
        <taxon>Paenibacillaceae</taxon>
        <taxon>Paenibacillus</taxon>
    </lineage>
</organism>
<dbReference type="InterPro" id="IPR036291">
    <property type="entry name" value="NAD(P)-bd_dom_sf"/>
</dbReference>
<dbReference type="Gene3D" id="3.90.25.10">
    <property type="entry name" value="UDP-galactose 4-epimerase, domain 1"/>
    <property type="match status" value="1"/>
</dbReference>
<dbReference type="Proteomes" id="UP000193834">
    <property type="component" value="Unassembled WGS sequence"/>
</dbReference>
<evidence type="ECO:0000256" key="1">
    <source>
        <dbReference type="ARBA" id="ARBA00007637"/>
    </source>
</evidence>
<dbReference type="SUPFAM" id="SSF51735">
    <property type="entry name" value="NAD(P)-binding Rossmann-fold domains"/>
    <property type="match status" value="1"/>
</dbReference>
<sequence>MRVIVTGGGGFIGSHLVELLIEEGHDVHVIDNWSTGNKEWVHPSAAVYEMDITDHKVIPLAASIKPEVIVHLAAQADVSRSIANPVHDLQVNTIGTLHMLEACVQANIPSLLLASSSAVYGMPPALDGASPWNITEETPVKPTSCYGLSKLMAERYAELYAELHGVEVLILRFANVYGPRQLPKGEGGVIALYLKQVQEGQSIRIHGDGRQTRDFIYVKDICDACLLCLKKGITGTYQVCTGEALSIEGLAHQIERMLGQDIKREYAPARTGDIRHSQLSPLKLEEASGWRAGTPFNEGLRRTFEAWEKGEP</sequence>
<name>A0A1X7LRZ0_9BACL</name>
<evidence type="ECO:0000313" key="4">
    <source>
        <dbReference type="Proteomes" id="UP000193834"/>
    </source>
</evidence>
<dbReference type="AlphaFoldDB" id="A0A1X7LRZ0"/>
<evidence type="ECO:0000259" key="2">
    <source>
        <dbReference type="Pfam" id="PF01370"/>
    </source>
</evidence>
<dbReference type="PANTHER" id="PTHR43000">
    <property type="entry name" value="DTDP-D-GLUCOSE 4,6-DEHYDRATASE-RELATED"/>
    <property type="match status" value="1"/>
</dbReference>
<dbReference type="InterPro" id="IPR001509">
    <property type="entry name" value="Epimerase_deHydtase"/>
</dbReference>
<dbReference type="Pfam" id="PF01370">
    <property type="entry name" value="Epimerase"/>
    <property type="match status" value="1"/>
</dbReference>
<protein>
    <submittedName>
        <fullName evidence="3">UDP-glucose 4-epimerase</fullName>
    </submittedName>
</protein>